<feature type="compositionally biased region" description="Polar residues" evidence="1">
    <location>
        <begin position="39"/>
        <end position="49"/>
    </location>
</feature>
<dbReference type="SUPFAM" id="SSF52540">
    <property type="entry name" value="P-loop containing nucleoside triphosphate hydrolases"/>
    <property type="match status" value="1"/>
</dbReference>
<proteinExistence type="predicted"/>
<comment type="caution">
    <text evidence="2">The sequence shown here is derived from an EMBL/GenBank/DDBJ whole genome shotgun (WGS) entry which is preliminary data.</text>
</comment>
<feature type="region of interest" description="Disordered" evidence="1">
    <location>
        <begin position="1"/>
        <end position="57"/>
    </location>
</feature>
<name>A0AAW0G2D6_9APHY</name>
<accession>A0AAW0G2D6</accession>
<evidence type="ECO:0008006" key="4">
    <source>
        <dbReference type="Google" id="ProtNLM"/>
    </source>
</evidence>
<sequence length="1730" mass="196573">MAQVLEPQDSIGPEPAINSDLTPPSYDTDSFPIARDSSPPAQIESNQVGDNEARTSDLVPEGYDVVDSIKGMYRILDLVSEQGSGGLVEKIIISQESLGHFINDICPGAYRSMTKVDFTALDRLTVKPMGIYGSRSEIVRYLYDVGVVDDGTVAILRSSEDGDRNSLRTGIYILRPSHCSISSVIFWPEDTTWNDEAAPSVQRNRVTFMRYLTKICTQVFALISDEDASMIVWREVIQQHNSEDEAENIDLDIDDVDRFFSFKVIQTNEQEENVVVRPGFTVSLPQSNNLRYNEYVDVEFDHMRPRLVAGETEAGYLDVKYASSLQKCQTFPEKYNAIRLRSFLEKDAFILSSDLQEDALQILLRHGLGAKRSPRVIQAFHESRQLLQDEYERRKQKAWEETNNTWHSLLPQAIRHELARTVLSNYSSRVQNAVYDRLSQEQVSELQAVVHGLFVSCPDVPARILQASNDLSFSKITSNPYEIKKQGLLKIMHTITGTRTDHWTQQELQELARNVWEPQKHYMSLRSVVNGWWATLSSTPEQRSAYASSSHSEYDEGMLTDAECLSRLETFFSNFRIFDADVEEIFLLAAGYLKDALERQITEVMHYLDQLRSKAFRKVLENIEADHCNQNIESRRRFLADVRHSYLTDSKTIRIIENVRIIENGRRQVCYEISGYLKRCIDESLVYRVFPFKVSEQDMQEMQMSADFIPSPRLHPRSSFSFCTPVTDKVVFIQLLQDDRCLLVIESNESLNIYLERMDAIGKALENRMPKRTLRMERINCDYLLAFNESKRILALCTTNKSLLHFFVFDERFMSCSGLGPRVTLTLWYLESDTHSLLTHAAFLCGPNEEALALVDDGGSVRVFSLITQQFRPSSVTLPQPAIGLYSSPDGSCLFVACANSNKISLRAYHSSTFGHTEGIHLEIPGLPISSPIMTSIGNRSKTYYVGLDDEARCISFALDITSRPAEFSFRERQKSYPLSSTYRKTLRNSLLDCHADVWTRFPVLSAIRRSTSNTMSFVSTLDPTQIQNYIKDSILNFQRITKKPTGRELSEMVICGMPYEAFRVSKNNDLSIYKLGQWLVNLLCLIPIHIAVAWENRFVPLKDGVWSRGFEESLLGATVEQIVDNLSFGWYESILKSYMSSKPVRVVSSMGEQSVGKSFTLNHLVDTSFAGSAMRTTEGVWMSLTPTDDALIVALDFEGVHSLERSIQEDSLLVLFNTALSNLVLFRNNFALSRSITDLFHSFQSSSTVLDTAANPTLFRSTLAIIIKDVIQSDKEEIKKEFSLRFQSIVDTEKESNFITKLHNGNVLIIPWPVIESREFYGMFRPLGKMLEEQDVTHPKGAMFLETMKTLMAKLKANDWGALNQNIALHRAQQLVLSLPTAFAYGVVELEPEIEPLRDLDSGNVIETFDTSAKFYVTGTRVNSEDQEHVLIYLLSSSGHFDQRYDQDEHHWVTGLQKYLDDLVEARIAHVQEWMNTNMSRFQPEVESSLFEEVRRLFADLSISLHATIKICASQCSSCQLFCLRPMHHEGSHSCNTDHKCPRFCEYAVDHDGESVQCGLPAGHRGTHICDFSTHRCGKDCYLSGKDGCLHFCAKSVDHADGDHDCLEPHECGKPCILANVRLADGSLFTCRYTCRKLSHVSHEEHVCDDHNCPISCQLCKRLCASSSHLHALDKNAIHLCGQEHPCLESCQSPGLCLIETTPESIEAIFTGRYETFQYTKVCFFRKYK</sequence>
<evidence type="ECO:0000313" key="2">
    <source>
        <dbReference type="EMBL" id="KAK7684549.1"/>
    </source>
</evidence>
<evidence type="ECO:0000313" key="3">
    <source>
        <dbReference type="Proteomes" id="UP001385951"/>
    </source>
</evidence>
<dbReference type="InterPro" id="IPR027417">
    <property type="entry name" value="P-loop_NTPase"/>
</dbReference>
<dbReference type="InterPro" id="IPR036322">
    <property type="entry name" value="WD40_repeat_dom_sf"/>
</dbReference>
<dbReference type="PANTHER" id="PTHR22796">
    <property type="entry name" value="URG4-RELATED"/>
    <property type="match status" value="1"/>
</dbReference>
<keyword evidence="3" id="KW-1185">Reference proteome</keyword>
<dbReference type="PANTHER" id="PTHR22796:SF1">
    <property type="entry name" value="VWFA DOMAIN-CONTAINING PROTEIN"/>
    <property type="match status" value="1"/>
</dbReference>
<dbReference type="EMBL" id="JASBNA010000025">
    <property type="protein sequence ID" value="KAK7684549.1"/>
    <property type="molecule type" value="Genomic_DNA"/>
</dbReference>
<dbReference type="SUPFAM" id="SSF50978">
    <property type="entry name" value="WD40 repeat-like"/>
    <property type="match status" value="1"/>
</dbReference>
<gene>
    <name evidence="2" type="ORF">QCA50_012496</name>
</gene>
<feature type="compositionally biased region" description="Polar residues" evidence="1">
    <location>
        <begin position="19"/>
        <end position="28"/>
    </location>
</feature>
<evidence type="ECO:0000256" key="1">
    <source>
        <dbReference type="SAM" id="MobiDB-lite"/>
    </source>
</evidence>
<dbReference type="Proteomes" id="UP001385951">
    <property type="component" value="Unassembled WGS sequence"/>
</dbReference>
<organism evidence="2 3">
    <name type="scientific">Cerrena zonata</name>
    <dbReference type="NCBI Taxonomy" id="2478898"/>
    <lineage>
        <taxon>Eukaryota</taxon>
        <taxon>Fungi</taxon>
        <taxon>Dikarya</taxon>
        <taxon>Basidiomycota</taxon>
        <taxon>Agaricomycotina</taxon>
        <taxon>Agaricomycetes</taxon>
        <taxon>Polyporales</taxon>
        <taxon>Cerrenaceae</taxon>
        <taxon>Cerrena</taxon>
    </lineage>
</organism>
<reference evidence="2 3" key="1">
    <citation type="submission" date="2022-09" db="EMBL/GenBank/DDBJ databases">
        <authorList>
            <person name="Palmer J.M."/>
        </authorList>
    </citation>
    <scope>NUCLEOTIDE SEQUENCE [LARGE SCALE GENOMIC DNA]</scope>
    <source>
        <strain evidence="2 3">DSM 7382</strain>
    </source>
</reference>
<dbReference type="Gene3D" id="3.40.50.300">
    <property type="entry name" value="P-loop containing nucleotide triphosphate hydrolases"/>
    <property type="match status" value="1"/>
</dbReference>
<protein>
    <recommendedName>
        <fullName evidence="4">VWFA domain-containing protein</fullName>
    </recommendedName>
</protein>